<comment type="caution">
    <text evidence="1">The sequence shown here is derived from an EMBL/GenBank/DDBJ whole genome shotgun (WGS) entry which is preliminary data.</text>
</comment>
<evidence type="ECO:0000313" key="1">
    <source>
        <dbReference type="EMBL" id="GFY73370.1"/>
    </source>
</evidence>
<accession>A0A8X7CPK4</accession>
<protein>
    <submittedName>
        <fullName evidence="1">Uncharacterized protein</fullName>
    </submittedName>
</protein>
<dbReference type="EMBL" id="BMAV01020015">
    <property type="protein sequence ID" value="GFY73370.1"/>
    <property type="molecule type" value="Genomic_DNA"/>
</dbReference>
<dbReference type="AlphaFoldDB" id="A0A8X7CPK4"/>
<dbReference type="OrthoDB" id="8373701at2759"/>
<gene>
    <name evidence="1" type="ORF">TNIN_347241</name>
</gene>
<organism evidence="1 2">
    <name type="scientific">Trichonephila inaurata madagascariensis</name>
    <dbReference type="NCBI Taxonomy" id="2747483"/>
    <lineage>
        <taxon>Eukaryota</taxon>
        <taxon>Metazoa</taxon>
        <taxon>Ecdysozoa</taxon>
        <taxon>Arthropoda</taxon>
        <taxon>Chelicerata</taxon>
        <taxon>Arachnida</taxon>
        <taxon>Araneae</taxon>
        <taxon>Araneomorphae</taxon>
        <taxon>Entelegynae</taxon>
        <taxon>Araneoidea</taxon>
        <taxon>Nephilidae</taxon>
        <taxon>Trichonephila</taxon>
        <taxon>Trichonephila inaurata</taxon>
    </lineage>
</organism>
<name>A0A8X7CPK4_9ARAC</name>
<reference evidence="1" key="1">
    <citation type="submission" date="2020-08" db="EMBL/GenBank/DDBJ databases">
        <title>Multicomponent nature underlies the extraordinary mechanical properties of spider dragline silk.</title>
        <authorList>
            <person name="Kono N."/>
            <person name="Nakamura H."/>
            <person name="Mori M."/>
            <person name="Yoshida Y."/>
            <person name="Ohtoshi R."/>
            <person name="Malay A.D."/>
            <person name="Moran D.A.P."/>
            <person name="Tomita M."/>
            <person name="Numata K."/>
            <person name="Arakawa K."/>
        </authorList>
    </citation>
    <scope>NUCLEOTIDE SEQUENCE</scope>
</reference>
<evidence type="ECO:0000313" key="2">
    <source>
        <dbReference type="Proteomes" id="UP000886998"/>
    </source>
</evidence>
<proteinExistence type="predicted"/>
<keyword evidence="2" id="KW-1185">Reference proteome</keyword>
<dbReference type="Proteomes" id="UP000886998">
    <property type="component" value="Unassembled WGS sequence"/>
</dbReference>
<sequence length="125" mass="13995">MDVGINGVKSLKENTLQPFPEQFKLKAGALWSGKCFPGILRVHSSLWKIQWINTSTHLSLQTISTHICALVFLRMMAATSRTMRIIAQLAWYSWYVRGSESTRMSLPFSVGPSRSGCPYHGSSFA</sequence>